<evidence type="ECO:0000256" key="1">
    <source>
        <dbReference type="ARBA" id="ARBA00022729"/>
    </source>
</evidence>
<name>A0A1H9AJQ1_9GAMM</name>
<organism evidence="3 4">
    <name type="scientific">Ectothiorhodospira magna</name>
    <dbReference type="NCBI Taxonomy" id="867345"/>
    <lineage>
        <taxon>Bacteria</taxon>
        <taxon>Pseudomonadati</taxon>
        <taxon>Pseudomonadota</taxon>
        <taxon>Gammaproteobacteria</taxon>
        <taxon>Chromatiales</taxon>
        <taxon>Ectothiorhodospiraceae</taxon>
        <taxon>Ectothiorhodospira</taxon>
    </lineage>
</organism>
<dbReference type="InterPro" id="IPR036280">
    <property type="entry name" value="Multihaem_cyt_sf"/>
</dbReference>
<evidence type="ECO:0000313" key="3">
    <source>
        <dbReference type="EMBL" id="SEP76994.1"/>
    </source>
</evidence>
<protein>
    <submittedName>
        <fullName evidence="3">Octaheme c-type cytochrome, tetrathionate reductase family</fullName>
    </submittedName>
</protein>
<dbReference type="InterPro" id="IPR024673">
    <property type="entry name" value="Octahem_Cyt_c"/>
</dbReference>
<keyword evidence="4" id="KW-1185">Reference proteome</keyword>
<dbReference type="STRING" id="867345.SAMN05421693_105110"/>
<dbReference type="GO" id="GO:0016491">
    <property type="term" value="F:oxidoreductase activity"/>
    <property type="evidence" value="ECO:0007669"/>
    <property type="project" value="TreeGrafter"/>
</dbReference>
<dbReference type="EMBL" id="FOFO01000005">
    <property type="protein sequence ID" value="SEP76994.1"/>
    <property type="molecule type" value="Genomic_DNA"/>
</dbReference>
<dbReference type="InterPro" id="IPR051829">
    <property type="entry name" value="Multiheme_Cytochr_ET"/>
</dbReference>
<gene>
    <name evidence="3" type="ORF">SAMN05421693_105110</name>
</gene>
<evidence type="ECO:0000313" key="4">
    <source>
        <dbReference type="Proteomes" id="UP000199496"/>
    </source>
</evidence>
<keyword evidence="2" id="KW-0472">Membrane</keyword>
<dbReference type="SUPFAM" id="SSF48695">
    <property type="entry name" value="Multiheme cytochromes"/>
    <property type="match status" value="1"/>
</dbReference>
<reference evidence="3 4" key="1">
    <citation type="submission" date="2016-10" db="EMBL/GenBank/DDBJ databases">
        <authorList>
            <person name="de Groot N.N."/>
        </authorList>
    </citation>
    <scope>NUCLEOTIDE SEQUENCE [LARGE SCALE GENOMIC DNA]</scope>
    <source>
        <strain evidence="3 4">B7-7</strain>
    </source>
</reference>
<evidence type="ECO:0000256" key="2">
    <source>
        <dbReference type="SAM" id="Phobius"/>
    </source>
</evidence>
<keyword evidence="1" id="KW-0732">Signal</keyword>
<sequence length="537" mass="59417">MSIRSGLLILSLVLLPLPILASETPALPAETSLSSTADHRKFEQLAGPFQSGPEVTRACLECHTEAALQVHRSIHWTWRFEQPETGQTLGKRFALNNLCQGIAGSYERCSSCHVGYGWEDEHFDFTAEDRVDCLVCHDTTGTYVKFPTGAGHPPYEDTPFRGRLFKAPDLAHVARHVGRSSRETCGTCHFEGGGGDAVKHGDLDSSLLAPPRHVDVHMDPDGLNFSCATCHEFTGHIQQGSRYQLKAAPEAGVAVPGRESDRPACQSCHGAAPHDTGIHNKLNQHAEFIACQTCHVPAIARGGLPTKTLWDWSVAGRRDEQGRPVVEMEDGLVVYDGMKGAFQWEENLVPEYRWFDGNMHYTLLGDPIDPSAPVPVNRPLGEPGQPGARIWPFKIMAGRQPYDTHYNTLLVAHLFGRDENAFWRGYDWDAALASGMATARRTGQTEAGFSGEYGFVDTRMYWPVNHMVAPREDALSCESCHSVDGRLADLPGVYIPGRDRHPWEPFGWLAVWLTLLAVMAHGLGRYLIHRRRMRGAA</sequence>
<feature type="transmembrane region" description="Helical" evidence="2">
    <location>
        <begin position="506"/>
        <end position="528"/>
    </location>
</feature>
<dbReference type="Proteomes" id="UP000199496">
    <property type="component" value="Unassembled WGS sequence"/>
</dbReference>
<keyword evidence="2" id="KW-1133">Transmembrane helix</keyword>
<proteinExistence type="predicted"/>
<keyword evidence="2" id="KW-0812">Transmembrane</keyword>
<dbReference type="NCBIfam" id="TIGR04315">
    <property type="entry name" value="octaheme_Shew"/>
    <property type="match status" value="1"/>
</dbReference>
<dbReference type="PANTHER" id="PTHR35038:SF5">
    <property type="entry name" value="CYTOCHROME C-TYPE PROTEIN NRFB"/>
    <property type="match status" value="1"/>
</dbReference>
<dbReference type="Gene3D" id="1.10.1130.10">
    <property type="entry name" value="Flavocytochrome C3, Chain A"/>
    <property type="match status" value="1"/>
</dbReference>
<dbReference type="Pfam" id="PF11783">
    <property type="entry name" value="Cytochrome_cB"/>
    <property type="match status" value="1"/>
</dbReference>
<dbReference type="RefSeq" id="WP_238375835.1">
    <property type="nucleotide sequence ID" value="NZ_FOFO01000005.1"/>
</dbReference>
<dbReference type="PANTHER" id="PTHR35038">
    <property type="entry name" value="DISSIMILATORY SULFITE REDUCTASE SIRA"/>
    <property type="match status" value="1"/>
</dbReference>
<accession>A0A1H9AJQ1</accession>
<dbReference type="AlphaFoldDB" id="A0A1H9AJQ1"/>
<dbReference type="PIRSF" id="PIRSF039014">
    <property type="entry name" value="OTR_cyc"/>
    <property type="match status" value="1"/>
</dbReference>